<dbReference type="InterPro" id="IPR046357">
    <property type="entry name" value="PPIase_dom_sf"/>
</dbReference>
<evidence type="ECO:0000256" key="9">
    <source>
        <dbReference type="ARBA" id="ARBA00030642"/>
    </source>
</evidence>
<evidence type="ECO:0000256" key="12">
    <source>
        <dbReference type="ARBA" id="ARBA00040743"/>
    </source>
</evidence>
<keyword evidence="6 14" id="KW-1133">Transmembrane helix</keyword>
<dbReference type="GO" id="GO:0016853">
    <property type="term" value="F:isomerase activity"/>
    <property type="evidence" value="ECO:0007669"/>
    <property type="project" value="UniProtKB-KW"/>
</dbReference>
<evidence type="ECO:0000256" key="2">
    <source>
        <dbReference type="ARBA" id="ARBA00018370"/>
    </source>
</evidence>
<dbReference type="InterPro" id="IPR027304">
    <property type="entry name" value="Trigger_fact/SurA_dom_sf"/>
</dbReference>
<organism evidence="16 17">
    <name type="scientific">Sphingomonas hankyongi</name>
    <dbReference type="NCBI Taxonomy" id="2908209"/>
    <lineage>
        <taxon>Bacteria</taxon>
        <taxon>Pseudomonadati</taxon>
        <taxon>Pseudomonadota</taxon>
        <taxon>Alphaproteobacteria</taxon>
        <taxon>Sphingomonadales</taxon>
        <taxon>Sphingomonadaceae</taxon>
        <taxon>Sphingomonas</taxon>
    </lineage>
</organism>
<dbReference type="PANTHER" id="PTHR47529:SF1">
    <property type="entry name" value="PERIPLASMIC CHAPERONE PPID"/>
    <property type="match status" value="1"/>
</dbReference>
<dbReference type="RefSeq" id="WP_249832091.1">
    <property type="nucleotide sequence ID" value="NZ_JAMGBE010000003.1"/>
</dbReference>
<accession>A0ABT0S408</accession>
<sequence length="647" mass="68570">MLTSFRRLSKSKVGTAIIATFFVLILIGFAMSDIRNFGSGDIGFGLSSSTIAKVGDQRISDRELNDAVQRRLQQERQQNPDADYNTVARDFDRILAALIDQNALIAFASKHGFPLSKRLVDAEIAQIPETRGFNGQFSEQAYQGFLSRQRLTDRQVRQLITGGLIQRLLLGPVAVNPRVSVGMATPYASMLLEAREGEAAIIPIDMFKAGLNPTDPDLQRYYAANRARYVIPEQRVVRFARIGSEQVANVAASDQEIAAYYNSNQATYGAKQTRVLSQVVVPDQNAANAIAARAKGGASLSAAAAPAGANAAVSALGPQTREAYASVAGNNVAAAVFGAASGAVVGPLKSDFGWVVVKVDAIKTEGGKSLEQAKSEIAAKVTADKRKQAIEAIVDRLQNAVDDGSNFSEAAAQSKLEVITTPAVIANGTSRADPAYRLPPDLAPALKGAFEMAPNDPPEIVSLGEDKGYALVAPGDVTSAAPAPLASIRDKVLADWTEAEAATRARAAANAIAAKASKGTPLGKAAEETRAGLPAVRPLAARRIQIATSNEPVPPPMQALFSLEQGKSRMVADQKSRVFFVVKVNKVVPGNALLQPGLISRMQNELREALSNDYATQFLAAIRADAEVRRNESAIVAAKQRLTASGS</sequence>
<feature type="domain" description="PpiC" evidence="15">
    <location>
        <begin position="253"/>
        <end position="374"/>
    </location>
</feature>
<dbReference type="InterPro" id="IPR052029">
    <property type="entry name" value="PpiD_chaperone"/>
</dbReference>
<evidence type="ECO:0000256" key="7">
    <source>
        <dbReference type="ARBA" id="ARBA00023136"/>
    </source>
</evidence>
<reference evidence="16" key="1">
    <citation type="submission" date="2022-05" db="EMBL/GenBank/DDBJ databases">
        <authorList>
            <person name="Jo J.-H."/>
            <person name="Im W.-T."/>
        </authorList>
    </citation>
    <scope>NUCLEOTIDE SEQUENCE</scope>
    <source>
        <strain evidence="16">SE220</strain>
    </source>
</reference>
<dbReference type="EMBL" id="JAMGBE010000003">
    <property type="protein sequence ID" value="MCL6730614.1"/>
    <property type="molecule type" value="Genomic_DNA"/>
</dbReference>
<evidence type="ECO:0000256" key="6">
    <source>
        <dbReference type="ARBA" id="ARBA00022989"/>
    </source>
</evidence>
<evidence type="ECO:0000256" key="11">
    <source>
        <dbReference type="ARBA" id="ARBA00038408"/>
    </source>
</evidence>
<evidence type="ECO:0000256" key="10">
    <source>
        <dbReference type="ARBA" id="ARBA00031484"/>
    </source>
</evidence>
<name>A0ABT0S408_9SPHN</name>
<keyword evidence="17" id="KW-1185">Reference proteome</keyword>
<protein>
    <recommendedName>
        <fullName evidence="2">Parvulin-like PPIase</fullName>
    </recommendedName>
    <alternativeName>
        <fullName evidence="9">Peptidyl-prolyl cis-trans isomerase plp</fullName>
    </alternativeName>
    <alternativeName>
        <fullName evidence="12">Periplasmic chaperone PpiD</fullName>
    </alternativeName>
    <alternativeName>
        <fullName evidence="13">Periplasmic folding chaperone</fullName>
    </alternativeName>
    <alternativeName>
        <fullName evidence="10">Rotamase plp</fullName>
    </alternativeName>
</protein>
<proteinExistence type="inferred from homology"/>
<evidence type="ECO:0000256" key="14">
    <source>
        <dbReference type="SAM" id="Phobius"/>
    </source>
</evidence>
<gene>
    <name evidence="16" type="ORF">LZ538_11205</name>
</gene>
<comment type="caution">
    <text evidence="16">The sequence shown here is derived from an EMBL/GenBank/DDBJ whole genome shotgun (WGS) entry which is preliminary data.</text>
</comment>
<evidence type="ECO:0000259" key="15">
    <source>
        <dbReference type="Pfam" id="PF13145"/>
    </source>
</evidence>
<dbReference type="Pfam" id="PF13624">
    <property type="entry name" value="SurA_N_3"/>
    <property type="match status" value="1"/>
</dbReference>
<dbReference type="Pfam" id="PF13145">
    <property type="entry name" value="Rotamase_2"/>
    <property type="match status" value="1"/>
</dbReference>
<evidence type="ECO:0000256" key="13">
    <source>
        <dbReference type="ARBA" id="ARBA00042775"/>
    </source>
</evidence>
<dbReference type="Proteomes" id="UP001165342">
    <property type="component" value="Unassembled WGS sequence"/>
</dbReference>
<dbReference type="PANTHER" id="PTHR47529">
    <property type="entry name" value="PEPTIDYL-PROLYL CIS-TRANS ISOMERASE D"/>
    <property type="match status" value="1"/>
</dbReference>
<keyword evidence="7 14" id="KW-0472">Membrane</keyword>
<evidence type="ECO:0000256" key="8">
    <source>
        <dbReference type="ARBA" id="ARBA00023186"/>
    </source>
</evidence>
<evidence type="ECO:0000256" key="1">
    <source>
        <dbReference type="ARBA" id="ARBA00004382"/>
    </source>
</evidence>
<keyword evidence="8" id="KW-0143">Chaperone</keyword>
<evidence type="ECO:0000256" key="4">
    <source>
        <dbReference type="ARBA" id="ARBA00022519"/>
    </source>
</evidence>
<dbReference type="SUPFAM" id="SSF54534">
    <property type="entry name" value="FKBP-like"/>
    <property type="match status" value="1"/>
</dbReference>
<evidence type="ECO:0000256" key="5">
    <source>
        <dbReference type="ARBA" id="ARBA00022692"/>
    </source>
</evidence>
<comment type="similarity">
    <text evidence="11">Belongs to the PpiD chaperone family.</text>
</comment>
<keyword evidence="16" id="KW-0413">Isomerase</keyword>
<dbReference type="InterPro" id="IPR000297">
    <property type="entry name" value="PPIase_PpiC"/>
</dbReference>
<comment type="subcellular location">
    <subcellularLocation>
        <location evidence="1">Cell inner membrane</location>
        <topology evidence="1">Single-pass type II membrane protein</topology>
        <orientation evidence="1">Periplasmic side</orientation>
    </subcellularLocation>
</comment>
<evidence type="ECO:0000313" key="16">
    <source>
        <dbReference type="EMBL" id="MCL6730614.1"/>
    </source>
</evidence>
<evidence type="ECO:0000256" key="3">
    <source>
        <dbReference type="ARBA" id="ARBA00022475"/>
    </source>
</evidence>
<keyword evidence="4" id="KW-0997">Cell inner membrane</keyword>
<dbReference type="Gene3D" id="3.10.50.40">
    <property type="match status" value="1"/>
</dbReference>
<dbReference type="SUPFAM" id="SSF109998">
    <property type="entry name" value="Triger factor/SurA peptide-binding domain-like"/>
    <property type="match status" value="1"/>
</dbReference>
<evidence type="ECO:0000313" key="17">
    <source>
        <dbReference type="Proteomes" id="UP001165342"/>
    </source>
</evidence>
<dbReference type="Gene3D" id="1.10.4030.10">
    <property type="entry name" value="Porin chaperone SurA, peptide-binding domain"/>
    <property type="match status" value="1"/>
</dbReference>
<keyword evidence="5 14" id="KW-0812">Transmembrane</keyword>
<feature type="transmembrane region" description="Helical" evidence="14">
    <location>
        <begin position="12"/>
        <end position="31"/>
    </location>
</feature>
<keyword evidence="3" id="KW-1003">Cell membrane</keyword>